<reference evidence="3 4" key="1">
    <citation type="submission" date="2018-06" db="EMBL/GenBank/DDBJ databases">
        <title>The Genome of Cuscuta australis (Dodder) Provides Insight into the Evolution of Plant Parasitism.</title>
        <authorList>
            <person name="Liu H."/>
        </authorList>
    </citation>
    <scope>NUCLEOTIDE SEQUENCE [LARGE SCALE GENOMIC DNA]</scope>
    <source>
        <strain evidence="4">cv. Yunnan</strain>
        <tissue evidence="3">Vines</tissue>
    </source>
</reference>
<sequence>MAGNQKLVVVFLMMLVVALSPCNHIVGVSADPDVFGGPARIPGIHAVQKDSDVFGGDGAKRVKAHIQTSLVAKPNKDEGNLLAPAPAPKLPRSLGALGNN</sequence>
<keyword evidence="4" id="KW-1185">Reference proteome</keyword>
<evidence type="ECO:0000256" key="1">
    <source>
        <dbReference type="SAM" id="MobiDB-lite"/>
    </source>
</evidence>
<keyword evidence="2" id="KW-0732">Signal</keyword>
<evidence type="ECO:0000313" key="3">
    <source>
        <dbReference type="EMBL" id="RAL44173.1"/>
    </source>
</evidence>
<feature type="chain" id="PRO_5016304451" evidence="2">
    <location>
        <begin position="31"/>
        <end position="100"/>
    </location>
</feature>
<dbReference type="Proteomes" id="UP000249390">
    <property type="component" value="Unassembled WGS sequence"/>
</dbReference>
<organism evidence="3 4">
    <name type="scientific">Cuscuta australis</name>
    <dbReference type="NCBI Taxonomy" id="267555"/>
    <lineage>
        <taxon>Eukaryota</taxon>
        <taxon>Viridiplantae</taxon>
        <taxon>Streptophyta</taxon>
        <taxon>Embryophyta</taxon>
        <taxon>Tracheophyta</taxon>
        <taxon>Spermatophyta</taxon>
        <taxon>Magnoliopsida</taxon>
        <taxon>eudicotyledons</taxon>
        <taxon>Gunneridae</taxon>
        <taxon>Pentapetalae</taxon>
        <taxon>asterids</taxon>
        <taxon>lamiids</taxon>
        <taxon>Solanales</taxon>
        <taxon>Convolvulaceae</taxon>
        <taxon>Cuscuteae</taxon>
        <taxon>Cuscuta</taxon>
        <taxon>Cuscuta subgen. Grammica</taxon>
        <taxon>Cuscuta sect. Cleistogrammica</taxon>
    </lineage>
</organism>
<protein>
    <submittedName>
        <fullName evidence="3">Uncharacterized protein</fullName>
    </submittedName>
</protein>
<proteinExistence type="predicted"/>
<feature type="signal peptide" evidence="2">
    <location>
        <begin position="1"/>
        <end position="30"/>
    </location>
</feature>
<evidence type="ECO:0000313" key="4">
    <source>
        <dbReference type="Proteomes" id="UP000249390"/>
    </source>
</evidence>
<accession>A0A328DJC4</accession>
<gene>
    <name evidence="3" type="ORF">DM860_016419</name>
</gene>
<comment type="caution">
    <text evidence="3">The sequence shown here is derived from an EMBL/GenBank/DDBJ whole genome shotgun (WGS) entry which is preliminary data.</text>
</comment>
<dbReference type="AlphaFoldDB" id="A0A328DJC4"/>
<feature type="region of interest" description="Disordered" evidence="1">
    <location>
        <begin position="75"/>
        <end position="100"/>
    </location>
</feature>
<name>A0A328DJC4_9ASTE</name>
<dbReference type="EMBL" id="NQVE01000147">
    <property type="protein sequence ID" value="RAL44173.1"/>
    <property type="molecule type" value="Genomic_DNA"/>
</dbReference>
<evidence type="ECO:0000256" key="2">
    <source>
        <dbReference type="SAM" id="SignalP"/>
    </source>
</evidence>